<accession>A0A9D4P0T8</accession>
<dbReference type="Proteomes" id="UP000828236">
    <property type="component" value="Unassembled WGS sequence"/>
</dbReference>
<feature type="region of interest" description="Disordered" evidence="1">
    <location>
        <begin position="98"/>
        <end position="124"/>
    </location>
</feature>
<dbReference type="EMBL" id="SDOV01000004">
    <property type="protein sequence ID" value="KAH7641509.1"/>
    <property type="molecule type" value="Genomic_DNA"/>
</dbReference>
<reference evidence="2" key="1">
    <citation type="submission" date="2020-06" db="EMBL/GenBank/DDBJ databases">
        <authorList>
            <person name="Ji K."/>
            <person name="Li J."/>
        </authorList>
    </citation>
    <scope>NUCLEOTIDE SEQUENCE</scope>
    <source>
        <strain evidence="2">JKM2019</strain>
        <tissue evidence="2">Whole body</tissue>
    </source>
</reference>
<dbReference type="Gene3D" id="2.60.40.10">
    <property type="entry name" value="Immunoglobulins"/>
    <property type="match status" value="1"/>
</dbReference>
<organism evidence="2">
    <name type="scientific">Dermatophagoides farinae</name>
    <name type="common">American house dust mite</name>
    <dbReference type="NCBI Taxonomy" id="6954"/>
    <lineage>
        <taxon>Eukaryota</taxon>
        <taxon>Metazoa</taxon>
        <taxon>Ecdysozoa</taxon>
        <taxon>Arthropoda</taxon>
        <taxon>Chelicerata</taxon>
        <taxon>Arachnida</taxon>
        <taxon>Acari</taxon>
        <taxon>Acariformes</taxon>
        <taxon>Sarcoptiformes</taxon>
        <taxon>Astigmata</taxon>
        <taxon>Psoroptidia</taxon>
        <taxon>Analgoidea</taxon>
        <taxon>Pyroglyphidae</taxon>
        <taxon>Dermatophagoidinae</taxon>
        <taxon>Dermatophagoides</taxon>
    </lineage>
</organism>
<sequence>MVKMKQQDNDEPRLKQTVYSDVNAIDGRLTRLPCFVRPLNPSDSISLVLWYRGDDISGSPIYSVDARHQPFEYAQHFIHKTYQHKQLMNFTLNQSIDRQQQSINQTMNPKQQQQQQQQRQKRVI</sequence>
<evidence type="ECO:0000313" key="2">
    <source>
        <dbReference type="EMBL" id="KAH7641509.1"/>
    </source>
</evidence>
<gene>
    <name evidence="2" type="ORF">HUG17_4553</name>
</gene>
<dbReference type="AlphaFoldDB" id="A0A9D4P0T8"/>
<evidence type="ECO:0000256" key="1">
    <source>
        <dbReference type="SAM" id="MobiDB-lite"/>
    </source>
</evidence>
<feature type="compositionally biased region" description="Polar residues" evidence="1">
    <location>
        <begin position="98"/>
        <end position="109"/>
    </location>
</feature>
<reference evidence="2" key="2">
    <citation type="journal article" date="2021" name="World Allergy Organ. J.">
        <title>Chromosome-level assembly of Dermatophagoides farinae genome and transcriptome reveals two novel allergens Der f 37 and Der f 39.</title>
        <authorList>
            <person name="Chen J."/>
            <person name="Cai Z."/>
            <person name="Fan D."/>
            <person name="Hu J."/>
            <person name="Hou Y."/>
            <person name="He Y."/>
            <person name="Zhang Z."/>
            <person name="Zhao Z."/>
            <person name="Gao P."/>
            <person name="Hu W."/>
            <person name="Sun J."/>
            <person name="Li J."/>
            <person name="Ji K."/>
        </authorList>
    </citation>
    <scope>NUCLEOTIDE SEQUENCE</scope>
    <source>
        <strain evidence="2">JKM2019</strain>
    </source>
</reference>
<name>A0A9D4P0T8_DERFA</name>
<proteinExistence type="predicted"/>
<dbReference type="InterPro" id="IPR013783">
    <property type="entry name" value="Ig-like_fold"/>
</dbReference>
<protein>
    <submittedName>
        <fullName evidence="2">Hemicentin-1-like isoform x1</fullName>
    </submittedName>
</protein>
<comment type="caution">
    <text evidence="2">The sequence shown here is derived from an EMBL/GenBank/DDBJ whole genome shotgun (WGS) entry which is preliminary data.</text>
</comment>